<keyword evidence="2" id="KW-1185">Reference proteome</keyword>
<dbReference type="EMBL" id="JADBEJ010000004">
    <property type="protein sequence ID" value="MBE1575460.1"/>
    <property type="molecule type" value="Genomic_DNA"/>
</dbReference>
<name>A0ABR9L4K8_9PSEU</name>
<comment type="caution">
    <text evidence="1">The sequence shown here is derived from an EMBL/GenBank/DDBJ whole genome shotgun (WGS) entry which is preliminary data.</text>
</comment>
<protein>
    <submittedName>
        <fullName evidence="1">Uncharacterized protein</fullName>
    </submittedName>
</protein>
<dbReference type="RefSeq" id="WP_192742968.1">
    <property type="nucleotide sequence ID" value="NZ_JADBEJ010000004.1"/>
</dbReference>
<reference evidence="1 2" key="1">
    <citation type="submission" date="2020-10" db="EMBL/GenBank/DDBJ databases">
        <title>Sequencing the genomes of 1000 actinobacteria strains.</title>
        <authorList>
            <person name="Klenk H.-P."/>
        </authorList>
    </citation>
    <scope>NUCLEOTIDE SEQUENCE [LARGE SCALE GENOMIC DNA]</scope>
    <source>
        <strain evidence="1 2">DSM 46661</strain>
    </source>
</reference>
<evidence type="ECO:0000313" key="1">
    <source>
        <dbReference type="EMBL" id="MBE1575460.1"/>
    </source>
</evidence>
<organism evidence="1 2">
    <name type="scientific">Amycolatopsis roodepoortensis</name>
    <dbReference type="NCBI Taxonomy" id="700274"/>
    <lineage>
        <taxon>Bacteria</taxon>
        <taxon>Bacillati</taxon>
        <taxon>Actinomycetota</taxon>
        <taxon>Actinomycetes</taxon>
        <taxon>Pseudonocardiales</taxon>
        <taxon>Pseudonocardiaceae</taxon>
        <taxon>Amycolatopsis</taxon>
    </lineage>
</organism>
<dbReference type="Proteomes" id="UP000656548">
    <property type="component" value="Unassembled WGS sequence"/>
</dbReference>
<gene>
    <name evidence="1" type="ORF">H4W30_002507</name>
</gene>
<sequence>MTLVNREIDLDEAERVLENLVAGRAQKRADDLLPGAELVIDGGQRIALARHVRRDTDEPTLFWIRPLSAAVQDPETRLPVFDPAITRRRALHVTAARLDGPRLRLDLVGGATATVQPARSGRLAVLQDFDTWMTTISSGEREGLEALDHD</sequence>
<proteinExistence type="predicted"/>
<evidence type="ECO:0000313" key="2">
    <source>
        <dbReference type="Proteomes" id="UP000656548"/>
    </source>
</evidence>
<accession>A0ABR9L4K8</accession>